<sequence>MTERIQPQCKGATAAGRECHLRVPMMFLLLRDGTARSARMVYLAICQTPTIKAVRSSSQMSKLTSSEGLMAQEILFSQRRTLHKRRESAPVAITPQVMHPSPFLFALAAAASAYAACSSGTATVSGNFKLSAYNPATETSSTLNLLNVYTQPGASYNILSTSSGPSAGVNEYSLTNGVLTGIPSSQYLSPINYIGLETPPSDESIYPTAGPWLLFSNIYTPPAVFCSVPDPTSGLDILSLNGFTNLFSVCESSFYAPFPNVYALIFNASSTAQRDEPDTYDGSSCIPIDVANGRERMNACTLRHAKKSGYSYAPRIFGDATQAPTEDQIEPTLDPWLLFSNEPEGALPAPFCSAPGSITGFDIFTRNGFTNLLSICSTALRDVETSPLMFNLSSTSRIIEIAIRLTCDARRRAAATLCATSIIDTRTHPPSQLWNTTIFRSWFSLLGYSESQVIDFLCDAIADVVATMSAGLPNTDSPLNKRRRIEEEEIDVNIKKHDSLWFEDGNVVLQAENTLFRVHQSMLSRNSEVFDGMFSVPRPDDTEQLEGIPVVKLYDDPYELADFLDVLYNGVKFQSHSHKPHYVVIQSLLRLSSKYCVDYLRSEALFQLERMFPADISTFDSYAKGENPISFELADRVSAANLTREMNLTVLHYRALYHCAIMPTKYLISGILHSRGTLVKLSDEDLILCLGRGRMRLTLATCQMMDQAFHIPLPNCPRPRECQDCLRRIYDANRAHPSVVTYVALENSDNWIEKAFTGNPQTKVCANCIRAVKDKATELRGEILKNLGTCFT</sequence>
<dbReference type="Proteomes" id="UP001148662">
    <property type="component" value="Unassembled WGS sequence"/>
</dbReference>
<organism evidence="1 2">
    <name type="scientific">Phlebia brevispora</name>
    <dbReference type="NCBI Taxonomy" id="194682"/>
    <lineage>
        <taxon>Eukaryota</taxon>
        <taxon>Fungi</taxon>
        <taxon>Dikarya</taxon>
        <taxon>Basidiomycota</taxon>
        <taxon>Agaricomycotina</taxon>
        <taxon>Agaricomycetes</taxon>
        <taxon>Polyporales</taxon>
        <taxon>Meruliaceae</taxon>
        <taxon>Phlebia</taxon>
    </lineage>
</organism>
<proteinExistence type="predicted"/>
<reference evidence="1" key="1">
    <citation type="submission" date="2022-07" db="EMBL/GenBank/DDBJ databases">
        <title>Genome Sequence of Phlebia brevispora.</title>
        <authorList>
            <person name="Buettner E."/>
        </authorList>
    </citation>
    <scope>NUCLEOTIDE SEQUENCE</scope>
    <source>
        <strain evidence="1">MPL23</strain>
    </source>
</reference>
<dbReference type="EMBL" id="JANHOG010000065">
    <property type="protein sequence ID" value="KAJ3558799.1"/>
    <property type="molecule type" value="Genomic_DNA"/>
</dbReference>
<name>A0ACC1TDJ9_9APHY</name>
<accession>A0ACC1TDJ9</accession>
<comment type="caution">
    <text evidence="1">The sequence shown here is derived from an EMBL/GenBank/DDBJ whole genome shotgun (WGS) entry which is preliminary data.</text>
</comment>
<evidence type="ECO:0000313" key="2">
    <source>
        <dbReference type="Proteomes" id="UP001148662"/>
    </source>
</evidence>
<keyword evidence="2" id="KW-1185">Reference proteome</keyword>
<evidence type="ECO:0000313" key="1">
    <source>
        <dbReference type="EMBL" id="KAJ3558799.1"/>
    </source>
</evidence>
<protein>
    <submittedName>
        <fullName evidence="1">Uncharacterized protein</fullName>
    </submittedName>
</protein>
<gene>
    <name evidence="1" type="ORF">NM688_g714</name>
</gene>